<reference evidence="2" key="1">
    <citation type="submission" date="2020-01" db="EMBL/GenBank/DDBJ databases">
        <title>Phosphoaccumulans saitamaens gen. nov., sp. nov., a polyphosphate accumulating bacterium isolated from surface river water.</title>
        <authorList>
            <person name="Watanabe K."/>
            <person name="Suda W."/>
        </authorList>
    </citation>
    <scope>NUCLEOTIDE SEQUENCE [LARGE SCALE GENOMIC DNA]</scope>
    <source>
        <strain evidence="2">ICHIAU1</strain>
    </source>
</reference>
<dbReference type="InterPro" id="IPR045397">
    <property type="entry name" value="TumE-like"/>
</dbReference>
<gene>
    <name evidence="1" type="ORF">ICHIAU1_13860</name>
</gene>
<keyword evidence="2" id="KW-1185">Reference proteome</keyword>
<dbReference type="AlphaFoldDB" id="A0A679HSN9"/>
<organism evidence="1 2">
    <name type="scientific">Fluviibacter phosphoraccumulans</name>
    <dbReference type="NCBI Taxonomy" id="1751046"/>
    <lineage>
        <taxon>Bacteria</taxon>
        <taxon>Pseudomonadati</taxon>
        <taxon>Pseudomonadota</taxon>
        <taxon>Betaproteobacteria</taxon>
        <taxon>Rhodocyclales</taxon>
        <taxon>Fluviibacteraceae</taxon>
        <taxon>Fluviibacter</taxon>
    </lineage>
</organism>
<evidence type="ECO:0000313" key="2">
    <source>
        <dbReference type="Proteomes" id="UP000463961"/>
    </source>
</evidence>
<sequence>MAEAKTTEIKQSDETHKISDKRGNGKLRREVWVDAKGRVVRYNLAYINHQLFQGDNGRVIGYDNAHGAHHRHYFGGVSPVDFVSFEDIEERFAADWSALGSGR</sequence>
<proteinExistence type="predicted"/>
<dbReference type="Proteomes" id="UP000463961">
    <property type="component" value="Chromosome"/>
</dbReference>
<protein>
    <submittedName>
        <fullName evidence="1">Uncharacterized protein</fullName>
    </submittedName>
</protein>
<name>A0A679HSN9_9RHOO</name>
<dbReference type="EMBL" id="AP022345">
    <property type="protein sequence ID" value="BBU69103.1"/>
    <property type="molecule type" value="Genomic_DNA"/>
</dbReference>
<evidence type="ECO:0000313" key="1">
    <source>
        <dbReference type="EMBL" id="BBU69103.1"/>
    </source>
</evidence>
<accession>A0A679HSN9</accession>
<dbReference type="RefSeq" id="WP_174237204.1">
    <property type="nucleotide sequence ID" value="NZ_AP019011.1"/>
</dbReference>
<dbReference type="Pfam" id="PF20126">
    <property type="entry name" value="TumE"/>
    <property type="match status" value="1"/>
</dbReference>